<evidence type="ECO:0000313" key="13">
    <source>
        <dbReference type="Proteomes" id="UP000191408"/>
    </source>
</evidence>
<dbReference type="Gene3D" id="1.10.1200.10">
    <property type="entry name" value="ACP-like"/>
    <property type="match status" value="1"/>
</dbReference>
<keyword evidence="3" id="KW-0489">Methyltransferase</keyword>
<evidence type="ECO:0000256" key="8">
    <source>
        <dbReference type="SAM" id="MobiDB-lite"/>
    </source>
</evidence>
<dbReference type="SMART" id="SM00822">
    <property type="entry name" value="PKS_KR"/>
    <property type="match status" value="1"/>
</dbReference>
<evidence type="ECO:0000259" key="11">
    <source>
        <dbReference type="PROSITE" id="PS52019"/>
    </source>
</evidence>
<dbReference type="CDD" id="cd05195">
    <property type="entry name" value="enoyl_red"/>
    <property type="match status" value="1"/>
</dbReference>
<dbReference type="InterPro" id="IPR009081">
    <property type="entry name" value="PP-bd_ACP"/>
</dbReference>
<dbReference type="SMART" id="SM00825">
    <property type="entry name" value="PKS_KS"/>
    <property type="match status" value="1"/>
</dbReference>
<dbReference type="EMBL" id="MDYM01000022">
    <property type="protein sequence ID" value="OQD60563.1"/>
    <property type="molecule type" value="Genomic_DNA"/>
</dbReference>
<dbReference type="InterPro" id="IPR029063">
    <property type="entry name" value="SAM-dependent_MTases_sf"/>
</dbReference>
<dbReference type="InterPro" id="IPR013968">
    <property type="entry name" value="PKS_KR"/>
</dbReference>
<dbReference type="Pfam" id="PF14765">
    <property type="entry name" value="PS-DH"/>
    <property type="match status" value="1"/>
</dbReference>
<dbReference type="InterPro" id="IPR049900">
    <property type="entry name" value="PKS_mFAS_DH"/>
</dbReference>
<dbReference type="GO" id="GO:0031177">
    <property type="term" value="F:phosphopantetheine binding"/>
    <property type="evidence" value="ECO:0007669"/>
    <property type="project" value="InterPro"/>
</dbReference>
<evidence type="ECO:0000256" key="5">
    <source>
        <dbReference type="ARBA" id="ARBA00023268"/>
    </source>
</evidence>
<dbReference type="InterPro" id="IPR050091">
    <property type="entry name" value="PKS_NRPS_Biosynth_Enz"/>
</dbReference>
<dbReference type="Pfam" id="PF02801">
    <property type="entry name" value="Ketoacyl-synt_C"/>
    <property type="match status" value="1"/>
</dbReference>
<feature type="active site" description="Proton donor; for dehydratase activity" evidence="7">
    <location>
        <position position="1141"/>
    </location>
</feature>
<dbReference type="SMART" id="SM00827">
    <property type="entry name" value="PKS_AT"/>
    <property type="match status" value="1"/>
</dbReference>
<dbReference type="PROSITE" id="PS52019">
    <property type="entry name" value="PKS_MFAS_DH"/>
    <property type="match status" value="1"/>
</dbReference>
<dbReference type="InterPro" id="IPR036291">
    <property type="entry name" value="NAD(P)-bd_dom_sf"/>
</dbReference>
<evidence type="ECO:0000259" key="9">
    <source>
        <dbReference type="PROSITE" id="PS50075"/>
    </source>
</evidence>
<organism evidence="12 13">
    <name type="scientific">Penicillium polonicum</name>
    <dbReference type="NCBI Taxonomy" id="60169"/>
    <lineage>
        <taxon>Eukaryota</taxon>
        <taxon>Fungi</taxon>
        <taxon>Dikarya</taxon>
        <taxon>Ascomycota</taxon>
        <taxon>Pezizomycotina</taxon>
        <taxon>Eurotiomycetes</taxon>
        <taxon>Eurotiomycetidae</taxon>
        <taxon>Eurotiales</taxon>
        <taxon>Aspergillaceae</taxon>
        <taxon>Penicillium</taxon>
    </lineage>
</organism>
<evidence type="ECO:0000313" key="12">
    <source>
        <dbReference type="EMBL" id="OQD60563.1"/>
    </source>
</evidence>
<dbReference type="InterPro" id="IPR016035">
    <property type="entry name" value="Acyl_Trfase/lysoPLipase"/>
</dbReference>
<dbReference type="SUPFAM" id="SSF47336">
    <property type="entry name" value="ACP-like"/>
    <property type="match status" value="1"/>
</dbReference>
<dbReference type="InterPro" id="IPR016036">
    <property type="entry name" value="Malonyl_transacylase_ACP-bd"/>
</dbReference>
<keyword evidence="5" id="KW-0511">Multifunctional enzyme</keyword>
<evidence type="ECO:0000256" key="2">
    <source>
        <dbReference type="ARBA" id="ARBA00022553"/>
    </source>
</evidence>
<dbReference type="SUPFAM" id="SSF52151">
    <property type="entry name" value="FabD/lysophospholipase-like"/>
    <property type="match status" value="1"/>
</dbReference>
<dbReference type="GO" id="GO:0030639">
    <property type="term" value="P:polyketide biosynthetic process"/>
    <property type="evidence" value="ECO:0007669"/>
    <property type="project" value="UniProtKB-ARBA"/>
</dbReference>
<dbReference type="InterPro" id="IPR032821">
    <property type="entry name" value="PKS_assoc"/>
</dbReference>
<dbReference type="Pfam" id="PF08240">
    <property type="entry name" value="ADH_N"/>
    <property type="match status" value="1"/>
</dbReference>
<dbReference type="Gene3D" id="3.40.366.10">
    <property type="entry name" value="Malonyl-Coenzyme A Acyl Carrier Protein, domain 2"/>
    <property type="match status" value="1"/>
</dbReference>
<dbReference type="InterPro" id="IPR014043">
    <property type="entry name" value="Acyl_transferase_dom"/>
</dbReference>
<protein>
    <submittedName>
        <fullName evidence="12">Uncharacterized protein</fullName>
    </submittedName>
</protein>
<dbReference type="InterPro" id="IPR020841">
    <property type="entry name" value="PKS_Beta-ketoAc_synthase_dom"/>
</dbReference>
<dbReference type="InterPro" id="IPR049552">
    <property type="entry name" value="PKS_DH_N"/>
</dbReference>
<dbReference type="Gene3D" id="3.30.70.3290">
    <property type="match status" value="1"/>
</dbReference>
<dbReference type="STRING" id="60169.A0A1V6N7J0"/>
<dbReference type="CDD" id="cd00833">
    <property type="entry name" value="PKS"/>
    <property type="match status" value="1"/>
</dbReference>
<dbReference type="GO" id="GO:0016491">
    <property type="term" value="F:oxidoreductase activity"/>
    <property type="evidence" value="ECO:0007669"/>
    <property type="project" value="InterPro"/>
</dbReference>
<evidence type="ECO:0000256" key="3">
    <source>
        <dbReference type="ARBA" id="ARBA00022603"/>
    </source>
</evidence>
<dbReference type="GO" id="GO:0004312">
    <property type="term" value="F:fatty acid synthase activity"/>
    <property type="evidence" value="ECO:0007669"/>
    <property type="project" value="TreeGrafter"/>
</dbReference>
<keyword evidence="13" id="KW-1185">Reference proteome</keyword>
<dbReference type="Gene3D" id="3.10.129.110">
    <property type="entry name" value="Polyketide synthase dehydratase"/>
    <property type="match status" value="1"/>
</dbReference>
<dbReference type="PROSITE" id="PS00606">
    <property type="entry name" value="KS3_1"/>
    <property type="match status" value="1"/>
</dbReference>
<dbReference type="InterPro" id="IPR018201">
    <property type="entry name" value="Ketoacyl_synth_AS"/>
</dbReference>
<dbReference type="GO" id="GO:0032259">
    <property type="term" value="P:methylation"/>
    <property type="evidence" value="ECO:0007669"/>
    <property type="project" value="UniProtKB-KW"/>
</dbReference>
<dbReference type="InterPro" id="IPR036736">
    <property type="entry name" value="ACP-like_sf"/>
</dbReference>
<proteinExistence type="predicted"/>
<gene>
    <name evidence="12" type="ORF">PENPOL_c022G10646</name>
</gene>
<dbReference type="InterPro" id="IPR013154">
    <property type="entry name" value="ADH-like_N"/>
</dbReference>
<dbReference type="InterPro" id="IPR014031">
    <property type="entry name" value="Ketoacyl_synth_C"/>
</dbReference>
<dbReference type="OrthoDB" id="329835at2759"/>
<dbReference type="InterPro" id="IPR020843">
    <property type="entry name" value="ER"/>
</dbReference>
<dbReference type="InterPro" id="IPR016039">
    <property type="entry name" value="Thiolase-like"/>
</dbReference>
<dbReference type="InterPro" id="IPR049551">
    <property type="entry name" value="PKS_DH_C"/>
</dbReference>
<feature type="region of interest" description="Disordered" evidence="8">
    <location>
        <begin position="1"/>
        <end position="32"/>
    </location>
</feature>
<dbReference type="Pfam" id="PF16197">
    <property type="entry name" value="KAsynt_C_assoc"/>
    <property type="match status" value="1"/>
</dbReference>
<dbReference type="InterPro" id="IPR011032">
    <property type="entry name" value="GroES-like_sf"/>
</dbReference>
<feature type="region of interest" description="C-terminal hotdog fold" evidence="7">
    <location>
        <begin position="1080"/>
        <end position="1224"/>
    </location>
</feature>
<feature type="active site" description="Proton acceptor; for dehydratase activity" evidence="7">
    <location>
        <position position="971"/>
    </location>
</feature>
<accession>A0A1V6N7J0</accession>
<feature type="domain" description="PKS/mFAS DH" evidence="11">
    <location>
        <begin position="939"/>
        <end position="1224"/>
    </location>
</feature>
<dbReference type="Pfam" id="PF23114">
    <property type="entry name" value="NAD-bd_HRPKS_sdrA"/>
    <property type="match status" value="1"/>
</dbReference>
<dbReference type="GO" id="GO:0004315">
    <property type="term" value="F:3-oxoacyl-[acyl-carrier-protein] synthase activity"/>
    <property type="evidence" value="ECO:0007669"/>
    <property type="project" value="InterPro"/>
</dbReference>
<dbReference type="InterPro" id="IPR014030">
    <property type="entry name" value="Ketoacyl_synth_N"/>
</dbReference>
<dbReference type="SMART" id="SM00826">
    <property type="entry name" value="PKS_DH"/>
    <property type="match status" value="1"/>
</dbReference>
<feature type="domain" description="Carrier" evidence="9">
    <location>
        <begin position="2413"/>
        <end position="2488"/>
    </location>
</feature>
<evidence type="ECO:0000259" key="10">
    <source>
        <dbReference type="PROSITE" id="PS52004"/>
    </source>
</evidence>
<dbReference type="Proteomes" id="UP000191408">
    <property type="component" value="Unassembled WGS sequence"/>
</dbReference>
<dbReference type="Pfam" id="PF00698">
    <property type="entry name" value="Acyl_transf_1"/>
    <property type="match status" value="1"/>
</dbReference>
<dbReference type="InterPro" id="IPR020806">
    <property type="entry name" value="PKS_PP-bd"/>
</dbReference>
<dbReference type="Pfam" id="PF13602">
    <property type="entry name" value="ADH_zinc_N_2"/>
    <property type="match status" value="1"/>
</dbReference>
<dbReference type="InterPro" id="IPR001227">
    <property type="entry name" value="Ac_transferase_dom_sf"/>
</dbReference>
<keyword evidence="1" id="KW-0596">Phosphopantetheine</keyword>
<dbReference type="Gene3D" id="3.90.180.10">
    <property type="entry name" value="Medium-chain alcohol dehydrogenases, catalytic domain"/>
    <property type="match status" value="1"/>
</dbReference>
<dbReference type="SUPFAM" id="SSF51735">
    <property type="entry name" value="NAD(P)-binding Rossmann-fold domains"/>
    <property type="match status" value="2"/>
</dbReference>
<evidence type="ECO:0000256" key="6">
    <source>
        <dbReference type="ARBA" id="ARBA00023315"/>
    </source>
</evidence>
<dbReference type="Pfam" id="PF00109">
    <property type="entry name" value="ketoacyl-synt"/>
    <property type="match status" value="1"/>
</dbReference>
<dbReference type="GO" id="GO:1901336">
    <property type="term" value="P:lactone biosynthetic process"/>
    <property type="evidence" value="ECO:0007669"/>
    <property type="project" value="UniProtKB-ARBA"/>
</dbReference>
<feature type="region of interest" description="N-terminal hotdog fold" evidence="7">
    <location>
        <begin position="939"/>
        <end position="1069"/>
    </location>
</feature>
<feature type="domain" description="Ketosynthase family 3 (KS3)" evidence="10">
    <location>
        <begin position="56"/>
        <end position="475"/>
    </location>
</feature>
<keyword evidence="2" id="KW-0597">Phosphoprotein</keyword>
<evidence type="ECO:0000256" key="1">
    <source>
        <dbReference type="ARBA" id="ARBA00022450"/>
    </source>
</evidence>
<dbReference type="Gene3D" id="3.40.47.10">
    <property type="match status" value="1"/>
</dbReference>
<dbReference type="PROSITE" id="PS50075">
    <property type="entry name" value="CARRIER"/>
    <property type="match status" value="1"/>
</dbReference>
<name>A0A1V6N7J0_PENPO</name>
<dbReference type="PROSITE" id="PS52004">
    <property type="entry name" value="KS3_2"/>
    <property type="match status" value="1"/>
</dbReference>
<dbReference type="CDD" id="cd05274">
    <property type="entry name" value="KR_FAS_SDR_x"/>
    <property type="match status" value="1"/>
</dbReference>
<dbReference type="InterPro" id="IPR057326">
    <property type="entry name" value="KR_dom"/>
</dbReference>
<dbReference type="GO" id="GO:0008168">
    <property type="term" value="F:methyltransferase activity"/>
    <property type="evidence" value="ECO:0007669"/>
    <property type="project" value="UniProtKB-KW"/>
</dbReference>
<dbReference type="InterPro" id="IPR042104">
    <property type="entry name" value="PKS_dehydratase_sf"/>
</dbReference>
<dbReference type="FunFam" id="3.40.50.720:FF:000209">
    <property type="entry name" value="Polyketide synthase Pks12"/>
    <property type="match status" value="1"/>
</dbReference>
<reference evidence="13" key="1">
    <citation type="journal article" date="2017" name="Nat. Microbiol.">
        <title>Global analysis of biosynthetic gene clusters reveals vast potential of secondary metabolite production in Penicillium species.</title>
        <authorList>
            <person name="Nielsen J.C."/>
            <person name="Grijseels S."/>
            <person name="Prigent S."/>
            <person name="Ji B."/>
            <person name="Dainat J."/>
            <person name="Nielsen K.F."/>
            <person name="Frisvad J.C."/>
            <person name="Workman M."/>
            <person name="Nielsen J."/>
        </authorList>
    </citation>
    <scope>NUCLEOTIDE SEQUENCE [LARGE SCALE GENOMIC DNA]</scope>
    <source>
        <strain evidence="13">IBT 4502</strain>
    </source>
</reference>
<dbReference type="SUPFAM" id="SSF55048">
    <property type="entry name" value="Probable ACP-binding domain of malonyl-CoA ACP transacylase"/>
    <property type="match status" value="1"/>
</dbReference>
<dbReference type="Gene3D" id="3.40.50.720">
    <property type="entry name" value="NAD(P)-binding Rossmann-like Domain"/>
    <property type="match status" value="2"/>
</dbReference>
<keyword evidence="6" id="KW-0012">Acyltransferase</keyword>
<evidence type="ECO:0000256" key="4">
    <source>
        <dbReference type="ARBA" id="ARBA00022679"/>
    </source>
</evidence>
<comment type="caution">
    <text evidence="12">The sequence shown here is derived from an EMBL/GenBank/DDBJ whole genome shotgun (WGS) entry which is preliminary data.</text>
</comment>
<dbReference type="InterPro" id="IPR020807">
    <property type="entry name" value="PKS_DH"/>
</dbReference>
<dbReference type="SUPFAM" id="SSF53901">
    <property type="entry name" value="Thiolase-like"/>
    <property type="match status" value="1"/>
</dbReference>
<dbReference type="InterPro" id="IPR056501">
    <property type="entry name" value="NAD-bd_HRPKS_sdrA"/>
</dbReference>
<dbReference type="Pfam" id="PF21089">
    <property type="entry name" value="PKS_DH_N"/>
    <property type="match status" value="1"/>
</dbReference>
<dbReference type="Gene3D" id="3.40.50.150">
    <property type="entry name" value="Vaccinia Virus protein VP39"/>
    <property type="match status" value="1"/>
</dbReference>
<keyword evidence="4" id="KW-0808">Transferase</keyword>
<sequence>MTTTGLTKPDGIKYREPLAEGNIAKGKPMENSNLRQEKHVGTSEFDKDGFVLAPAVPPVAIVGMGMRLPGDVRTGDQFWDLLISKRDCSSEVPKSRYNIDAFYHPDKPQSVKTRRGYFLSDDYTQGSDNSFFAEIPGFNISELDPQQMSLMEVVWECMENAGQTKWRGEKIGCYVGVFGEDWHELTAKEHQDIPRVHTFANGGFTLANRISYEFDLKGPSATILTACSSSLVALHEACQALYSGSCSSAVVAGTNMLLTPSTSVDMSENMVLSPDGYCKVFDASADGYSRGEAVNAIFVKPLDQAIADGDNIRAIIRGTSANYDGRSAKIFAPDVKSQEQLIREAYSRAQIRDISQTAFVECHGTGTQVGDVVETTAIARAFEGKGVFIGSVKSNVGHGEGASGLTAIIKAVLSLEHSTIPPNLHFTRPNPRIPFEKGGLQVLTEPIPWPLDREKRVSVNCFGIGGSNAHAILEAGPAAADVDRKIIHKQSIPYILPASAQSAPALISRLAGIQEYLKRKPHATHNVAYTLGACRDHLSHRGYLIADGKNGISENQSTPPAVTGVPRVVFAFTGQGAQWAGMGTELMSHFDAFQRDIRTLDQILQEIESPPSWSIEGELLKPDVSTCVNKTGYSQTLCAAVQIALVNLLASWGILPSAVVGYSSGEVIAAYAAKAISMRAAITIAHFRGRCNESTSQPGGMTVIGLGTETVNQYLIDGVVIACENSPQSVNISGPRSQLRKVIDRIIETMPETFVRELPVEVAYHSPSITDAGVLFESTIASHIAHSDTMIPLYSTVTGTMITGPHRLDAAYWRRSLESPVLFSTAVQTLLDEQKDRTTVFVEIGTHSTLAGPIRQIVSPRSIQSYYLPTLIKKADQTQSILTTVGELYCHGHPVDFAAINGTGNVLHDLPVYHWDRQSIDWKESRLSHNWRFRKYPHHELLGSRMLEASDIEPAWRNLLKARAVPWLSDHQVLGDVVFPCAGYIVMINEAIRQLFNTQQCTIRNLQIKLPLVVPTKEGHNVEIVTTMRPLRINDRLDSNWFEFTIACYDGDKWTKHTTGQVVAGAENLKTDVPVTQRFQRLVNTKSWYGSLAKVGLQYGPHFQGLEEITADPISFTASATVGGIFKGSDNNHAIHPTTIDQCLQLFSVAACKGRARYLTKLFIPMFIDEISLGQNSELMKVQVTGESFAGTQAKCSISMSDGTHTVLTMRGVTLAQLDQTLGGETSGIPLLSEAEWRPDLDLLPGHLQLPGEKDRGNTVGLLSRAAVLSMICVHQNIAEVDPCSEHLQGYKDWLSDQIMKLKADSISAVPEAQSWAQMDSDSLRAQRQTLDKQLQAQGLGFISEVSQMTVREMAARVEGSNCSSLASRKVKQLQKLNDWIESLSDLLGWFSLLCHANPNIRILAVGDETGSFTSSVLQYLTSDGKVLCGQYTLATTPDIDAVLKDRFNDNNLVEFKSLDLDKDPLQQGFSGSSYDLVIALNIGARMSGVTPALKTIGKLLTPGGRVLIREHCPELPVMHYLSNPSQTLFDEPQVDINAKYMSTEEWDGKLRQAGFGGVETKGDDGKAPYRIYRNLIARIPPENHLYGNTVYLLCPREMHRYPWLIEVETHFIRNGHTVKRCTKEEAMPHGQRVISFLDFEGPFFYDTSEEDWVVFQQLMNSTPQILWVTNSVELECANPNFSLVMGVSRTARQEQEIQFGTFQVDNFDNFAAEALLKVSTKFFRQGDRSGLDDVDYEFALHDGCVYIPRMRWSSLSDRLLYSPDIDAPMKLDIASYGTLDSLSWREHDLGSPEADEIEVEVKFVGLNFRDVMISLGFMASKDEMGIDASGIVQRCGTRVTEFKKGDRVMILHPGLFRTRVVVPTSRCIHMPPSISLEDAASLPVVYITALYCIMDIGRLEKGQSVLIHAACGGVGLAAIQLCQMIGAKIYATVGSETKVQYLIDNFGIPRSHIFSSRNTSFYPNLMKETGGQGVDIVLNCLAGDLLHASWKCVAEFGKMIEIGKRDFLEHGTLALEAFGGNRAFFGVDLIRLAEKAGTVTSLFRQVSDLYEAGKITPIRPLNIFSGIDAPEAFRRLQQGLHMGKLLVRMPETSERGLIAKSRCRSMFSPRLSYILVGGLGGIGRAIATWMVERGARNLVFLSRSAGATTQDQSFRHELELQGSTVIMIKCDVTVQQQVQAAIHACPCPVGGILQLSMIVRDTFIPDMSHKNWQDVLSSKVTGTWNLHNALDGNDADLQFFVVCGSITGVMGNAGQVNYSAANAFVSSFAQYRLQNGLPAAVVNLGGVDDVGFLAAQDPTLRERMRSASVRLLSEQEVLDAFELAIFSGDLKGNSNSPDSLQIPNNLIVGMSSTKSLADATVRPLWGQDARFRAYSHLDFDPEANADASKVAPSLRYMISVLENDPDTLDGPAWKEQTMLEIVKTLQQYSTFARGQDSAQLATIHIDSLMTVEIRNWCRRHFDLELSLIAITKAATLGGLGNLITATLRSKYIKK</sequence>
<dbReference type="PANTHER" id="PTHR43775">
    <property type="entry name" value="FATTY ACID SYNTHASE"/>
    <property type="match status" value="1"/>
</dbReference>
<evidence type="ECO:0000256" key="7">
    <source>
        <dbReference type="PROSITE-ProRule" id="PRU01363"/>
    </source>
</evidence>
<dbReference type="GO" id="GO:0006633">
    <property type="term" value="P:fatty acid biosynthetic process"/>
    <property type="evidence" value="ECO:0007669"/>
    <property type="project" value="InterPro"/>
</dbReference>
<dbReference type="Pfam" id="PF08659">
    <property type="entry name" value="KR"/>
    <property type="match status" value="1"/>
</dbReference>
<dbReference type="SMART" id="SM00823">
    <property type="entry name" value="PKS_PP"/>
    <property type="match status" value="1"/>
</dbReference>
<dbReference type="SUPFAM" id="SSF53335">
    <property type="entry name" value="S-adenosyl-L-methionine-dependent methyltransferases"/>
    <property type="match status" value="1"/>
</dbReference>
<dbReference type="SUPFAM" id="SSF50129">
    <property type="entry name" value="GroES-like"/>
    <property type="match status" value="1"/>
</dbReference>
<dbReference type="SMART" id="SM00829">
    <property type="entry name" value="PKS_ER"/>
    <property type="match status" value="1"/>
</dbReference>
<dbReference type="PANTHER" id="PTHR43775:SF49">
    <property type="entry name" value="SYNTHASE, PUTATIVE (JCVI)-RELATED"/>
    <property type="match status" value="1"/>
</dbReference>